<accession>A0A0F6YLN2</accession>
<evidence type="ECO:0000313" key="2">
    <source>
        <dbReference type="Proteomes" id="UP000034883"/>
    </source>
</evidence>
<name>A0A0F6YLN2_9BACT</name>
<dbReference type="KEGG" id="samy:DB32_007696"/>
<proteinExistence type="predicted"/>
<dbReference type="STRING" id="927083.DB32_007696"/>
<dbReference type="Proteomes" id="UP000034883">
    <property type="component" value="Chromosome"/>
</dbReference>
<gene>
    <name evidence="1" type="ORF">DB32_007696</name>
</gene>
<reference evidence="1 2" key="1">
    <citation type="submission" date="2015-03" db="EMBL/GenBank/DDBJ databases">
        <title>Genome assembly of Sandaracinus amylolyticus DSM 53668.</title>
        <authorList>
            <person name="Sharma G."/>
            <person name="Subramanian S."/>
        </authorList>
    </citation>
    <scope>NUCLEOTIDE SEQUENCE [LARGE SCALE GENOMIC DNA]</scope>
    <source>
        <strain evidence="1 2">DSM 53668</strain>
    </source>
</reference>
<evidence type="ECO:0000313" key="1">
    <source>
        <dbReference type="EMBL" id="AKF10547.1"/>
    </source>
</evidence>
<organism evidence="1 2">
    <name type="scientific">Sandaracinus amylolyticus</name>
    <dbReference type="NCBI Taxonomy" id="927083"/>
    <lineage>
        <taxon>Bacteria</taxon>
        <taxon>Pseudomonadati</taxon>
        <taxon>Myxococcota</taxon>
        <taxon>Polyangia</taxon>
        <taxon>Polyangiales</taxon>
        <taxon>Sandaracinaceae</taxon>
        <taxon>Sandaracinus</taxon>
    </lineage>
</organism>
<dbReference type="AlphaFoldDB" id="A0A0F6YLN2"/>
<protein>
    <submittedName>
        <fullName evidence="1">Uncharacterized protein</fullName>
    </submittedName>
</protein>
<keyword evidence="2" id="KW-1185">Reference proteome</keyword>
<dbReference type="EMBL" id="CP011125">
    <property type="protein sequence ID" value="AKF10547.1"/>
    <property type="molecule type" value="Genomic_DNA"/>
</dbReference>
<sequence length="320" mass="33658">MIVIALCALASRAAADGRVVLRIASDDPLRSALAFELRQRGLETIDDAPPGEGDAQRRAHESRVMAQALGADAALWVDAGPDWQTAVVRVVRAEDGRETSTPLPRRALIDEPREAALVASVLVEELLAMPITPPPPPPPTTSDAERAPVIASAPRDVVIAEERVFGLLATGFWIEPARAARGGFAVRGAVGLEWRSGLRAAVSLAAMPTNESGEWNDRRVSGLAGAIAIGVEGGLRAAVPGHALSIGAHAVIGQARHVGLAIDREPMPWSFVAILGGHAGMTIPMGRTAEMGVRIDVDVWLAAERAAMPAVGLSTQWGWR</sequence>